<dbReference type="Pfam" id="PF01979">
    <property type="entry name" value="Amidohydro_1"/>
    <property type="match status" value="1"/>
</dbReference>
<comment type="cofactor">
    <cofactor evidence="8">
        <name>Zn(2+)</name>
        <dbReference type="ChEBI" id="CHEBI:29105"/>
    </cofactor>
    <text evidence="8">Binds 2 Zn(2+) ions per subunit.</text>
</comment>
<keyword evidence="11" id="KW-1185">Reference proteome</keyword>
<feature type="binding site" evidence="8">
    <location>
        <position position="60"/>
    </location>
    <ligand>
        <name>Zn(2+)</name>
        <dbReference type="ChEBI" id="CHEBI:29105"/>
        <label>1</label>
    </ligand>
</feature>
<evidence type="ECO:0000313" key="10">
    <source>
        <dbReference type="EMBL" id="GAA5500340.1"/>
    </source>
</evidence>
<evidence type="ECO:0000256" key="1">
    <source>
        <dbReference type="ARBA" id="ARBA00002368"/>
    </source>
</evidence>
<dbReference type="InterPro" id="IPR011059">
    <property type="entry name" value="Metal-dep_hydrolase_composite"/>
</dbReference>
<dbReference type="NCBIfam" id="NF004839">
    <property type="entry name" value="PRK06189.1"/>
    <property type="match status" value="1"/>
</dbReference>
<dbReference type="InterPro" id="IPR050138">
    <property type="entry name" value="DHOase/Allantoinase_Hydrolase"/>
</dbReference>
<dbReference type="Proteomes" id="UP001458946">
    <property type="component" value="Unassembled WGS sequence"/>
</dbReference>
<proteinExistence type="inferred from homology"/>
<comment type="caution">
    <text evidence="10">The sequence shown here is derived from an EMBL/GenBank/DDBJ whole genome shotgun (WGS) entry which is preliminary data.</text>
</comment>
<feature type="modified residue" description="N6-carboxylysine" evidence="8">
    <location>
        <position position="145"/>
    </location>
</feature>
<feature type="binding site" evidence="8">
    <location>
        <position position="58"/>
    </location>
    <ligand>
        <name>Zn(2+)</name>
        <dbReference type="ChEBI" id="CHEBI:29105"/>
        <label>1</label>
    </ligand>
</feature>
<gene>
    <name evidence="8 10" type="primary">allB</name>
    <name evidence="10" type="ORF">Dxin01_00060</name>
</gene>
<evidence type="ECO:0000256" key="4">
    <source>
        <dbReference type="ARBA" id="ARBA00022631"/>
    </source>
</evidence>
<evidence type="ECO:0000256" key="5">
    <source>
        <dbReference type="ARBA" id="ARBA00022723"/>
    </source>
</evidence>
<evidence type="ECO:0000256" key="8">
    <source>
        <dbReference type="HAMAP-Rule" id="MF_01645"/>
    </source>
</evidence>
<dbReference type="PANTHER" id="PTHR43668">
    <property type="entry name" value="ALLANTOINASE"/>
    <property type="match status" value="1"/>
</dbReference>
<dbReference type="PROSITE" id="PS00482">
    <property type="entry name" value="DIHYDROOROTASE_1"/>
    <property type="match status" value="1"/>
</dbReference>
<dbReference type="EC" id="3.5.2.5" evidence="8"/>
<dbReference type="InterPro" id="IPR047604">
    <property type="entry name" value="Allantoinase_bact"/>
</dbReference>
<evidence type="ECO:0000256" key="3">
    <source>
        <dbReference type="ARBA" id="ARBA00011881"/>
    </source>
</evidence>
<comment type="function">
    <text evidence="8">Catalyzes the conversion of allantoin (5-ureidohydantoin) to allantoic acid by hydrolytic cleavage of the five-member hydantoin ring.</text>
</comment>
<feature type="binding site" description="via carbamate group" evidence="8">
    <location>
        <position position="145"/>
    </location>
    <ligand>
        <name>Zn(2+)</name>
        <dbReference type="ChEBI" id="CHEBI:29105"/>
        <label>2</label>
    </ligand>
</feature>
<evidence type="ECO:0000256" key="6">
    <source>
        <dbReference type="ARBA" id="ARBA00022801"/>
    </source>
</evidence>
<name>A0ABP9V4X2_9DEIO</name>
<dbReference type="EMBL" id="BAABRN010000001">
    <property type="protein sequence ID" value="GAA5500340.1"/>
    <property type="molecule type" value="Genomic_DNA"/>
</dbReference>
<keyword evidence="5 8" id="KW-0479">Metal-binding</keyword>
<comment type="similarity">
    <text evidence="8">Belongs to the metallo-dependent hydrolases superfamily. Allantoinase family.</text>
</comment>
<feature type="domain" description="Amidohydrolase-related" evidence="9">
    <location>
        <begin position="50"/>
        <end position="426"/>
    </location>
</feature>
<dbReference type="InterPro" id="IPR032466">
    <property type="entry name" value="Metal_Hydrolase"/>
</dbReference>
<dbReference type="Gene3D" id="3.20.20.140">
    <property type="entry name" value="Metal-dependent hydrolases"/>
    <property type="match status" value="1"/>
</dbReference>
<comment type="pathway">
    <text evidence="8">Nitrogen metabolism; (S)-allantoin degradation; allantoate from (S)-allantoin: step 1/1.</text>
</comment>
<comment type="similarity">
    <text evidence="2">Belongs to the metallo-dependent hydrolases superfamily. DHOase family. Class I DHOase subfamily.</text>
</comment>
<dbReference type="InterPro" id="IPR006680">
    <property type="entry name" value="Amidohydro-rel"/>
</dbReference>
<feature type="binding site" evidence="8">
    <location>
        <position position="237"/>
    </location>
    <ligand>
        <name>Zn(2+)</name>
        <dbReference type="ChEBI" id="CHEBI:29105"/>
        <label>2</label>
    </ligand>
</feature>
<reference evidence="10 11" key="1">
    <citation type="submission" date="2024-02" db="EMBL/GenBank/DDBJ databases">
        <title>Deinococcus xinjiangensis NBRC 107630.</title>
        <authorList>
            <person name="Ichikawa N."/>
            <person name="Katano-Makiyama Y."/>
            <person name="Hidaka K."/>
        </authorList>
    </citation>
    <scope>NUCLEOTIDE SEQUENCE [LARGE SCALE GENOMIC DNA]</scope>
    <source>
        <strain evidence="10 11">NBRC 107630</strain>
    </source>
</reference>
<dbReference type="InterPro" id="IPR002195">
    <property type="entry name" value="Dihydroorotase_CS"/>
</dbReference>
<dbReference type="InterPro" id="IPR017593">
    <property type="entry name" value="Allantoinase"/>
</dbReference>
<evidence type="ECO:0000259" key="9">
    <source>
        <dbReference type="Pfam" id="PF01979"/>
    </source>
</evidence>
<dbReference type="HAMAP" id="MF_01645">
    <property type="entry name" value="Hydantoinase"/>
    <property type="match status" value="1"/>
</dbReference>
<keyword evidence="6 8" id="KW-0378">Hydrolase</keyword>
<accession>A0ABP9V4X2</accession>
<comment type="subunit">
    <text evidence="3 8">Homotetramer.</text>
</comment>
<dbReference type="SUPFAM" id="SSF51556">
    <property type="entry name" value="Metallo-dependent hydrolases"/>
    <property type="match status" value="1"/>
</dbReference>
<evidence type="ECO:0000256" key="7">
    <source>
        <dbReference type="ARBA" id="ARBA00022833"/>
    </source>
</evidence>
<sequence>MSADFMLRGGQVVTPHGVKRLDIAVGGGKITELAEEITGGPALDASGLHIFAGVVDAHVHLNEPGRTHWEGFETGTQALAAGGATSFLDMPLNSSPPVLTRERFEEKAALGQQKSLIDFGLWGGLTPLNLEQLDELAEAGVIGFKAFMSHSGLDEFPAADDLTLYEGMRAAKRLGRVVATHAESNEFTRRLTEVARAAGKRGVRDYLASRPVVTELEAVGRALLFAHETGAALHLVHLSSGAAVALAYEGKQKGIDVTIETCPHYLHFTDADVERIGAALKCAPPLRPKAVQDDLWRELLAGHVDIVGSDHSPAPPEMKTSENFFELWGGISGAQSTLNVLLAGGHHARGLPLEAVAALCALNPANRFGLPQKGRVEVGADADFALVDLGASFELGQLFDRWSQNPYRGQTFRGQVKATYLRGQKVYENGQFGEVRGQLLKPV</sequence>
<feature type="binding site" evidence="8">
    <location>
        <position position="181"/>
    </location>
    <ligand>
        <name>Zn(2+)</name>
        <dbReference type="ChEBI" id="CHEBI:29105"/>
        <label>2</label>
    </ligand>
</feature>
<comment type="PTM">
    <text evidence="8">Carboxylation allows a single lysine to coordinate two zinc ions.</text>
</comment>
<dbReference type="NCBIfam" id="TIGR03178">
    <property type="entry name" value="allantoinase"/>
    <property type="match status" value="1"/>
</dbReference>
<evidence type="ECO:0000256" key="2">
    <source>
        <dbReference type="ARBA" id="ARBA00010286"/>
    </source>
</evidence>
<organism evidence="10 11">
    <name type="scientific">Deinococcus xinjiangensis</name>
    <dbReference type="NCBI Taxonomy" id="457454"/>
    <lineage>
        <taxon>Bacteria</taxon>
        <taxon>Thermotogati</taxon>
        <taxon>Deinococcota</taxon>
        <taxon>Deinococci</taxon>
        <taxon>Deinococcales</taxon>
        <taxon>Deinococcaceae</taxon>
        <taxon>Deinococcus</taxon>
    </lineage>
</organism>
<feature type="binding site" evidence="8">
    <location>
        <position position="310"/>
    </location>
    <ligand>
        <name>Zn(2+)</name>
        <dbReference type="ChEBI" id="CHEBI:29105"/>
        <label>1</label>
    </ligand>
</feature>
<comment type="function">
    <text evidence="1">Catalyzes the reversible cyclization of carbamoyl aspartate to dihydroorotate.</text>
</comment>
<dbReference type="SUPFAM" id="SSF51338">
    <property type="entry name" value="Composite domain of metallo-dependent hydrolases"/>
    <property type="match status" value="1"/>
</dbReference>
<feature type="binding site" description="via carbamate group" evidence="8">
    <location>
        <position position="145"/>
    </location>
    <ligand>
        <name>Zn(2+)</name>
        <dbReference type="ChEBI" id="CHEBI:29105"/>
        <label>1</label>
    </ligand>
</feature>
<dbReference type="Gene3D" id="2.30.40.10">
    <property type="entry name" value="Urease, subunit C, domain 1"/>
    <property type="match status" value="1"/>
</dbReference>
<dbReference type="RefSeq" id="WP_353540331.1">
    <property type="nucleotide sequence ID" value="NZ_BAABRN010000001.1"/>
</dbReference>
<keyword evidence="4 8" id="KW-0659">Purine metabolism</keyword>
<keyword evidence="7 8" id="KW-0862">Zinc</keyword>
<protein>
    <recommendedName>
        <fullName evidence="8">Allantoinase</fullName>
        <ecNumber evidence="8">3.5.2.5</ecNumber>
    </recommendedName>
    <alternativeName>
        <fullName evidence="8">Allantoin-utilizing enzyme</fullName>
    </alternativeName>
</protein>
<comment type="catalytic activity">
    <reaction evidence="8">
        <text>(S)-allantoin + H2O = allantoate + H(+)</text>
        <dbReference type="Rhea" id="RHEA:17029"/>
        <dbReference type="ChEBI" id="CHEBI:15377"/>
        <dbReference type="ChEBI" id="CHEBI:15378"/>
        <dbReference type="ChEBI" id="CHEBI:15678"/>
        <dbReference type="ChEBI" id="CHEBI:17536"/>
        <dbReference type="EC" id="3.5.2.5"/>
    </reaction>
</comment>
<evidence type="ECO:0000313" key="11">
    <source>
        <dbReference type="Proteomes" id="UP001458946"/>
    </source>
</evidence>
<dbReference type="PANTHER" id="PTHR43668:SF4">
    <property type="entry name" value="ALLANTOINASE"/>
    <property type="match status" value="1"/>
</dbReference>